<dbReference type="OrthoDB" id="3351042at2759"/>
<dbReference type="AlphaFoldDB" id="A0A6A5SSZ0"/>
<gene>
    <name evidence="1" type="ORF">EJ02DRAFT_453107</name>
</gene>
<accession>A0A6A5SSZ0</accession>
<dbReference type="Proteomes" id="UP000800038">
    <property type="component" value="Unassembled WGS sequence"/>
</dbReference>
<organism evidence="1 2">
    <name type="scientific">Clathrospora elynae</name>
    <dbReference type="NCBI Taxonomy" id="706981"/>
    <lineage>
        <taxon>Eukaryota</taxon>
        <taxon>Fungi</taxon>
        <taxon>Dikarya</taxon>
        <taxon>Ascomycota</taxon>
        <taxon>Pezizomycotina</taxon>
        <taxon>Dothideomycetes</taxon>
        <taxon>Pleosporomycetidae</taxon>
        <taxon>Pleosporales</taxon>
        <taxon>Diademaceae</taxon>
        <taxon>Clathrospora</taxon>
    </lineage>
</organism>
<keyword evidence="2" id="KW-1185">Reference proteome</keyword>
<sequence length="234" mass="26131">MGVDADLRFVGMYPSSNTQTCEQGWFCPYLFASARTPSVPRANEFAIAQSFGPFLSGDYLLAHKLLSESTHTLSLCEANPTIDIGTNRMLILFTGISPFRANMWSTSRRPGCGTIIFHLLDGCPALVVPVTKNAPITAWSPWTLSQMRASQYSMQPQTPRSGIYSPEWQHEQICEWLDTIISLPHINEKVRDRYVDVLGRSVSLVINGALALDRCQPLLGKLDPERAGICMFRY</sequence>
<evidence type="ECO:0000313" key="1">
    <source>
        <dbReference type="EMBL" id="KAF1943631.1"/>
    </source>
</evidence>
<protein>
    <submittedName>
        <fullName evidence="1">Uncharacterized protein</fullName>
    </submittedName>
</protein>
<reference evidence="1" key="1">
    <citation type="journal article" date="2020" name="Stud. Mycol.">
        <title>101 Dothideomycetes genomes: a test case for predicting lifestyles and emergence of pathogens.</title>
        <authorList>
            <person name="Haridas S."/>
            <person name="Albert R."/>
            <person name="Binder M."/>
            <person name="Bloem J."/>
            <person name="Labutti K."/>
            <person name="Salamov A."/>
            <person name="Andreopoulos B."/>
            <person name="Baker S."/>
            <person name="Barry K."/>
            <person name="Bills G."/>
            <person name="Bluhm B."/>
            <person name="Cannon C."/>
            <person name="Castanera R."/>
            <person name="Culley D."/>
            <person name="Daum C."/>
            <person name="Ezra D."/>
            <person name="Gonzalez J."/>
            <person name="Henrissat B."/>
            <person name="Kuo A."/>
            <person name="Liang C."/>
            <person name="Lipzen A."/>
            <person name="Lutzoni F."/>
            <person name="Magnuson J."/>
            <person name="Mondo S."/>
            <person name="Nolan M."/>
            <person name="Ohm R."/>
            <person name="Pangilinan J."/>
            <person name="Park H.-J."/>
            <person name="Ramirez L."/>
            <person name="Alfaro M."/>
            <person name="Sun H."/>
            <person name="Tritt A."/>
            <person name="Yoshinaga Y."/>
            <person name="Zwiers L.-H."/>
            <person name="Turgeon B."/>
            <person name="Goodwin S."/>
            <person name="Spatafora J."/>
            <person name="Crous P."/>
            <person name="Grigoriev I."/>
        </authorList>
    </citation>
    <scope>NUCLEOTIDE SEQUENCE</scope>
    <source>
        <strain evidence="1">CBS 161.51</strain>
    </source>
</reference>
<name>A0A6A5SSZ0_9PLEO</name>
<proteinExistence type="predicted"/>
<evidence type="ECO:0000313" key="2">
    <source>
        <dbReference type="Proteomes" id="UP000800038"/>
    </source>
</evidence>
<dbReference type="EMBL" id="ML976023">
    <property type="protein sequence ID" value="KAF1943631.1"/>
    <property type="molecule type" value="Genomic_DNA"/>
</dbReference>